<keyword evidence="1" id="KW-0614">Plasmid</keyword>
<protein>
    <submittedName>
        <fullName evidence="1">Antitoxin</fullName>
    </submittedName>
</protein>
<dbReference type="Proteomes" id="UP001430701">
    <property type="component" value="Unassembled WGS sequence"/>
</dbReference>
<organism evidence="1 2">
    <name type="scientific">Xylella taiwanensis</name>
    <dbReference type="NCBI Taxonomy" id="1444770"/>
    <lineage>
        <taxon>Bacteria</taxon>
        <taxon>Pseudomonadati</taxon>
        <taxon>Pseudomonadota</taxon>
        <taxon>Gammaproteobacteria</taxon>
        <taxon>Lysobacterales</taxon>
        <taxon>Lysobacteraceae</taxon>
        <taxon>Xylella</taxon>
    </lineage>
</organism>
<dbReference type="RefSeq" id="WP_230428312.1">
    <property type="nucleotide sequence ID" value="NZ_CP087679.1"/>
</dbReference>
<sequence length="86" mass="9788">MLDLGINSGSISYEVALEVLGQRRQPFMQAIYEEKQKPVPSQAFIRYCENRLAALDELQETLQPTDLTTIERIITKGESDIAFKVQ</sequence>
<gene>
    <name evidence="1" type="ORF">LPH55_12165</name>
</gene>
<comment type="caution">
    <text evidence="1">The sequence shown here is derived from an EMBL/GenBank/DDBJ whole genome shotgun (WGS) entry which is preliminary data.</text>
</comment>
<evidence type="ECO:0000313" key="1">
    <source>
        <dbReference type="EMBL" id="MCD8474193.1"/>
    </source>
</evidence>
<reference evidence="1" key="1">
    <citation type="submission" date="2021-11" db="EMBL/GenBank/DDBJ databases">
        <title>Genome sequence of Xylella taiwanensis PLS432.</title>
        <authorList>
            <person name="Weng L.-W."/>
            <person name="Su C.-C."/>
            <person name="Tsai C.-W."/>
            <person name="Kuo C.-H."/>
        </authorList>
    </citation>
    <scope>NUCLEOTIDE SEQUENCE</scope>
    <source>
        <strain evidence="1">PLS432</strain>
        <plasmid evidence="1">pPLS432</plasmid>
    </source>
</reference>
<name>A0ABS8TYC7_9GAMM</name>
<geneLocation type="plasmid" evidence="1">
    <name>pPLS432</name>
</geneLocation>
<dbReference type="EMBL" id="JAJPPU010000005">
    <property type="protein sequence ID" value="MCD8474193.1"/>
    <property type="molecule type" value="Genomic_DNA"/>
</dbReference>
<proteinExistence type="predicted"/>
<keyword evidence="2" id="KW-1185">Reference proteome</keyword>
<evidence type="ECO:0000313" key="2">
    <source>
        <dbReference type="Proteomes" id="UP001430701"/>
    </source>
</evidence>
<accession>A0ABS8TYC7</accession>